<keyword evidence="1" id="KW-0812">Transmembrane</keyword>
<keyword evidence="1" id="KW-1133">Transmembrane helix</keyword>
<feature type="transmembrane region" description="Helical" evidence="1">
    <location>
        <begin position="32"/>
        <end position="50"/>
    </location>
</feature>
<proteinExistence type="predicted"/>
<sequence>MILYTPDDYNKYDVLNVPLSLVMVNLYLLKHYFIFAFPVMVQLPMISIVAQSLEQIIPSQNYSNGALLYSCIPALLVLVSIVRRVPSTGSFLRWVWRHGRGLLLLSLVLEMGSISLYIGLHLQKLTEVSLAFLYIDMWLSLFLLKSRHVKDVFTEFPQPK</sequence>
<name>A0A090AKI5_9GAMM</name>
<feature type="transmembrane region" description="Helical" evidence="1">
    <location>
        <begin position="102"/>
        <end position="122"/>
    </location>
</feature>
<protein>
    <submittedName>
        <fullName evidence="2">Membrane protein</fullName>
    </submittedName>
</protein>
<evidence type="ECO:0000313" key="2">
    <source>
        <dbReference type="EMBL" id="BAP55545.1"/>
    </source>
</evidence>
<dbReference type="KEGG" id="tig:THII_1248"/>
<dbReference type="HOGENOM" id="CLU_1651375_0_0_6"/>
<dbReference type="Pfam" id="PF11143">
    <property type="entry name" value="DUF2919"/>
    <property type="match status" value="1"/>
</dbReference>
<evidence type="ECO:0000256" key="1">
    <source>
        <dbReference type="SAM" id="Phobius"/>
    </source>
</evidence>
<organism evidence="2 3">
    <name type="scientific">Thioploca ingrica</name>
    <dbReference type="NCBI Taxonomy" id="40754"/>
    <lineage>
        <taxon>Bacteria</taxon>
        <taxon>Pseudomonadati</taxon>
        <taxon>Pseudomonadota</taxon>
        <taxon>Gammaproteobacteria</taxon>
        <taxon>Thiotrichales</taxon>
        <taxon>Thiotrichaceae</taxon>
        <taxon>Thioploca</taxon>
    </lineage>
</organism>
<keyword evidence="1" id="KW-0472">Membrane</keyword>
<feature type="transmembrane region" description="Helical" evidence="1">
    <location>
        <begin position="128"/>
        <end position="144"/>
    </location>
</feature>
<evidence type="ECO:0000313" key="3">
    <source>
        <dbReference type="Proteomes" id="UP000031623"/>
    </source>
</evidence>
<dbReference type="AlphaFoldDB" id="A0A090AKI5"/>
<accession>A0A090AKI5</accession>
<feature type="transmembrane region" description="Helical" evidence="1">
    <location>
        <begin position="62"/>
        <end position="82"/>
    </location>
</feature>
<dbReference type="InterPro" id="IPR021318">
    <property type="entry name" value="DUF2919"/>
</dbReference>
<dbReference type="EMBL" id="AP014633">
    <property type="protein sequence ID" value="BAP55545.1"/>
    <property type="molecule type" value="Genomic_DNA"/>
</dbReference>
<keyword evidence="3" id="KW-1185">Reference proteome</keyword>
<dbReference type="Proteomes" id="UP000031623">
    <property type="component" value="Chromosome"/>
</dbReference>
<gene>
    <name evidence="2" type="ORF">THII_1248</name>
</gene>
<reference evidence="2 3" key="1">
    <citation type="journal article" date="2014" name="ISME J.">
        <title>Ecophysiology of Thioploca ingrica as revealed by the complete genome sequence supplemented with proteomic evidence.</title>
        <authorList>
            <person name="Kojima H."/>
            <person name="Ogura Y."/>
            <person name="Yamamoto N."/>
            <person name="Togashi T."/>
            <person name="Mori H."/>
            <person name="Watanabe T."/>
            <person name="Nemoto F."/>
            <person name="Kurokawa K."/>
            <person name="Hayashi T."/>
            <person name="Fukui M."/>
        </authorList>
    </citation>
    <scope>NUCLEOTIDE SEQUENCE [LARGE SCALE GENOMIC DNA]</scope>
</reference>